<reference evidence="3 4" key="1">
    <citation type="submission" date="2016-07" db="EMBL/GenBank/DDBJ databases">
        <title>Genome of Pelobium manganitolerans.</title>
        <authorList>
            <person name="Wu S."/>
            <person name="Wang G."/>
        </authorList>
    </citation>
    <scope>NUCLEOTIDE SEQUENCE [LARGE SCALE GENOMIC DNA]</scope>
    <source>
        <strain evidence="3 4">YS-25</strain>
    </source>
</reference>
<dbReference type="Pfam" id="PF17829">
    <property type="entry name" value="GH115_C"/>
    <property type="match status" value="1"/>
</dbReference>
<dbReference type="SUPFAM" id="SSF55545">
    <property type="entry name" value="beta-N-acetylhexosaminidase-like domain"/>
    <property type="match status" value="1"/>
</dbReference>
<dbReference type="Proteomes" id="UP000283433">
    <property type="component" value="Unassembled WGS sequence"/>
</dbReference>
<evidence type="ECO:0000313" key="4">
    <source>
        <dbReference type="Proteomes" id="UP000283433"/>
    </source>
</evidence>
<proteinExistence type="predicted"/>
<accession>A0A419S2R1</accession>
<evidence type="ECO:0000256" key="1">
    <source>
        <dbReference type="ARBA" id="ARBA00022801"/>
    </source>
</evidence>
<dbReference type="GO" id="GO:0005975">
    <property type="term" value="P:carbohydrate metabolic process"/>
    <property type="evidence" value="ECO:0007669"/>
    <property type="project" value="UniProtKB-ARBA"/>
</dbReference>
<keyword evidence="1 3" id="KW-0378">Hydrolase</keyword>
<gene>
    <name evidence="3" type="ORF">BCY91_10745</name>
</gene>
<comment type="caution">
    <text evidence="3">The sequence shown here is derived from an EMBL/GenBank/DDBJ whole genome shotgun (WGS) entry which is preliminary data.</text>
</comment>
<dbReference type="InterPro" id="IPR041437">
    <property type="entry name" value="GH115_C"/>
</dbReference>
<sequence length="837" mass="95860">MLKPWFRSVWILLFIGAISHVAVFAQVQIDNSPSLSTKANPSGFPLIVNGKTAPILFSQEDYKGVHRAISSLKNDFKMVSGNSETFSDGRYKVIIGTLGKSGLVDQLARDNKIDPRTLRGKNEKFIMQLVKNPAKDVETALVIAGSDMRGTIYGIYELSKQMGVSPWYYWADVPVQQQKNLYFNINSVYTEGEPAVKYRGIFLNDEAPALTGWARATFGGYNHQFYEKVFELLLRLKANFMWPAMWGSAFYDDDPENGKLANEMGIVMSTSHHEPMARAQQEWKRHGNGGDWNYQTNKQGLQDFWRGGIERAKNWESIITIAMRGDGDEPMSEDQNIGLLEQIVKDQRKIISEVTGKKASATPQVWALYKEVQDYYDKGMRVPDDVTLLLCDDNWGNVRKLPALGAKPRSGGYGMYYHFDYVGAPRNSKWLNVTQIQRVWEQMNLTYQHGVDKIWVVNVGDLKPMEYPISFFLDMAWNPNQFNANNLLAHTEAWCAQQFGEQYAKEAAELINLYTKYNHRVTPELLNDRTYSLENYNEFERVRDDYRDLLIRAMRLYNRIPKQYQDAFDQLVLFPINGCSNLYDMYYAVAMNKKLAGQGKVEANKWASIAEECFKRDSALTYHYNKEIAGGKWAHMMDQVRIGYRSWNDPRNSIMPKVLYVEPKQSQKIYAEKNGYVSIEAEDYFKAQPGKQVHWQIIPDLGKTKSGLTTMPVTEKLNPDVYVEYKVDLQTVGKGTLTVRTSPTLNYNENKGLRYALSIDGGPEQIVNINGHYRGELGKWQAERVIDTKHELDFAKKGEHSIRIRPLEQGIVFQKLMLDMGGLKPSYLGPPESEVNN</sequence>
<dbReference type="GO" id="GO:0016787">
    <property type="term" value="F:hydrolase activity"/>
    <property type="evidence" value="ECO:0007669"/>
    <property type="project" value="UniProtKB-KW"/>
</dbReference>
<dbReference type="Gene3D" id="2.60.120.1620">
    <property type="match status" value="1"/>
</dbReference>
<name>A0A419S2R1_9SPHI</name>
<feature type="domain" description="Gylcosyl hydrolase 115 C-terminal" evidence="2">
    <location>
        <begin position="670"/>
        <end position="832"/>
    </location>
</feature>
<dbReference type="Gene3D" id="3.20.20.520">
    <property type="entry name" value="Glycosyl hydrolase family 115"/>
    <property type="match status" value="1"/>
</dbReference>
<dbReference type="EMBL" id="MBTA01000028">
    <property type="protein sequence ID" value="RKD13281.1"/>
    <property type="molecule type" value="Genomic_DNA"/>
</dbReference>
<evidence type="ECO:0000259" key="2">
    <source>
        <dbReference type="Pfam" id="PF17829"/>
    </source>
</evidence>
<dbReference type="Pfam" id="PF15979">
    <property type="entry name" value="Glyco_hydro_115"/>
    <property type="match status" value="1"/>
</dbReference>
<keyword evidence="4" id="KW-1185">Reference proteome</keyword>
<dbReference type="InterPro" id="IPR042301">
    <property type="entry name" value="GH115_sf"/>
</dbReference>
<dbReference type="AlphaFoldDB" id="A0A419S2R1"/>
<dbReference type="Gene3D" id="1.20.58.2150">
    <property type="match status" value="1"/>
</dbReference>
<dbReference type="InterPro" id="IPR029018">
    <property type="entry name" value="Hex-like_dom2"/>
</dbReference>
<dbReference type="Gene3D" id="3.30.379.10">
    <property type="entry name" value="Chitobiase/beta-hexosaminidase domain 2-like"/>
    <property type="match status" value="1"/>
</dbReference>
<protein>
    <submittedName>
        <fullName evidence="3">Glycosyhydrolase</fullName>
    </submittedName>
</protein>
<dbReference type="OrthoDB" id="8727830at2"/>
<dbReference type="InterPro" id="IPR031924">
    <property type="entry name" value="GH115"/>
</dbReference>
<organism evidence="3 4">
    <name type="scientific">Pelobium manganitolerans</name>
    <dbReference type="NCBI Taxonomy" id="1842495"/>
    <lineage>
        <taxon>Bacteria</taxon>
        <taxon>Pseudomonadati</taxon>
        <taxon>Bacteroidota</taxon>
        <taxon>Sphingobacteriia</taxon>
        <taxon>Sphingobacteriales</taxon>
        <taxon>Sphingobacteriaceae</taxon>
        <taxon>Pelobium</taxon>
    </lineage>
</organism>
<dbReference type="PANTHER" id="PTHR37842">
    <property type="match status" value="1"/>
</dbReference>
<evidence type="ECO:0000313" key="3">
    <source>
        <dbReference type="EMBL" id="RKD13281.1"/>
    </source>
</evidence>
<dbReference type="RefSeq" id="WP_120182932.1">
    <property type="nucleotide sequence ID" value="NZ_MBTA01000028.1"/>
</dbReference>
<dbReference type="PANTHER" id="PTHR37842:SF2">
    <property type="entry name" value="GYLCOSYL HYDROLASE 115 C-TERMINAL DOMAIN-CONTAINING PROTEIN"/>
    <property type="match status" value="1"/>
</dbReference>